<evidence type="ECO:0000256" key="7">
    <source>
        <dbReference type="ARBA" id="ARBA00023239"/>
    </source>
</evidence>
<sequence length="2071" mass="230300">MNSLLCKLLFYQLQSIGFFSEPVTTPAASMRSAGVIGTYGRWLEESLNLLKENGYIAYDGYTITLLADQRPDGRTVWNEWNAHKRLLPKGELAQAELAEATIKAMPSILKGERPATDIVFPDSSMRLVEGVYKHNPVADYFNEVLADSAAAYLKAYLTEHPDARIRLIEVGAGTGGTSAMLFTKLKPFAKQIAEYCYTDVSKAFLMHAEQEYGPDVPYLTTALFNAEEPCESQNIKTGVYDIVIAANVLHATKNIGLTLRRLKALLKYNGMILINEISDRSVFTHLTFGLLDGWWSYEDAELRIPGSPGLYPKSWERVLHSEGYRAVCFPAETAHDLGQQIIAAESDGLVRMQGIRDGRKPYAAPAEVFRKPAQPVSRSRAPEEHQAVKADGESVASHVRSVIKTSIADVLKMKEEDIQEELNFSEYGIDSILAVNVINEINKRLNLTLQTTILFDYYHVKLLTGYISAEYETIIASSLETERAKIRPALQEERPAEKPLKTERKENGYQKPKQERMPLSFAKSDDSGMFRIVIDRPGGIEDLTIARSEVPETKDDEVQIAVRAFSLNFGDLLCVRGLYPTMPPYPFTPGFEASGVVIKTGRHVTSVIPGDEVIVGMGEEFGSQANLITCKEHQVYHKPARLTFEEACALPTVAVTMIDAFRKAGLKKGEKILIQTATGGTGLIAVQMARHIGAEIYATAGSQKKIEYLHSLGINNTICYLEEDFETEIMRMTGGRGVDVVINTLAGDAMQKGMNCLAPGGRYIEIAMTALKSAKSVDLSVLHNNQSFHSMDLRKLSLQNPDQVKDYQLELQRLAEEGVIQPVISKIFSFEDIKEAYHCLDDRGNIGKIVISVSEPYQMTYRPEQKDPAETVKSAAVLPEKEPIAIIGMSGRFAESENVHEFWENLAAGRDLIKKADRWDVSDSQCQYGSFIEGIECFDPVFFHISGREATYMDPQQRLFLEESWKALEDAGYAGDSVRGRECGVYAGSCGGDYQAIFKQQGPAQAFWGNHNSVTPARIAYHLNLQGPAITVDTACSSSLTAIHLACQGLWTKETEMAVAGGVFIQSTPAFYQSSNKANMLSPTGRCHTFDQSADGFVPGEGVGAVVLKRLSDAVSDGDHVYGVIKGSAMNQDGATNGITAPSALSQERLERHVYDTFHINPETIQMVEAHGTGTALGDPIEFSALTRAFRRYTDKKGYCAIGSVKTNLGHAAAAAGMAGLFKILLSLKHRQIPASLHFHQANQHIQFADSPFFVNEKLIPWERNPDAPRRAAISSFGFSGTNAHLVIEEAPQTVRRSPAKPACLIPLSARTERQLEIQAERLLDSLSKNKDSDLGNISYTLLLGRKHLHHRFACIVSSADELKRVLSEWLVKRELPGVFVSNLKDQKPADEAGMKTFGMECIEQCCSAASPAQYRESLAHIADLFCRGYDLPFTRLFDGGQYYKTPLPAYPFLKERYWAADVNSSLPGQAMKKSETQTVPPSPPQPEHEGLISLSPLTEIEMTAFEPETLQKPIVLQPLDCTVPVQQPENAVSEDNRTLLEELRISLADILFLSPEDIDADEPFIDMGLDSIIGVEWIQTVNKTYHTEITANKVYEHPTLEELAEYIAGQIKKPEYAEAEETAVRPQIPEAEILLAGISDGTLRKELKESLADILFLKPEDIDEHEAFIDMGLDSIIGVEWVQSINKTYQASITANLVYEYPTIAKLAGYLTGSVQKDTEEVHEEHTKQNDISEETDDQEPPELICLNPGGKGRPIFWFHSALGAVELYQPVAERTGRPFYGIQARGWMTDREPIRGIKNMAEYYVKLIRTVQPRGPYDVGGYSLGGMLAYEVTRQLQLAGETVESIVMLDSFDSAGAREINIPDELFDKNMMLQTVNMALFAPIYQHPERISETLIHRDELDADLHEDIFLEQLIAKAKQRGLTKTDALVKNLIRQNINVQDAYEITDYELLPLPDPNGVTCYYFRNKNGIFLGELDPYFTIRADILSADFVNYWSQWQEHMTNIAIMDVAVSNHMTLLAEDSAAETISEFCGVLYSADGMTEHSFLKLQEKILNVHGEMLKQPAKTRP</sequence>
<dbReference type="RefSeq" id="WP_025852794.1">
    <property type="nucleotide sequence ID" value="NZ_BPWC01000001.1"/>
</dbReference>
<keyword evidence="8" id="KW-0511">Multifunctional enzyme</keyword>
<dbReference type="Pfam" id="PF00550">
    <property type="entry name" value="PP-binding"/>
    <property type="match status" value="3"/>
</dbReference>
<feature type="region of interest" description="Disordered" evidence="10">
    <location>
        <begin position="1470"/>
        <end position="1489"/>
    </location>
</feature>
<dbReference type="GO" id="GO:0004315">
    <property type="term" value="F:3-oxoacyl-[acyl-carrier-protein] synthase activity"/>
    <property type="evidence" value="ECO:0007669"/>
    <property type="project" value="InterPro"/>
</dbReference>
<dbReference type="Pfam" id="PF00109">
    <property type="entry name" value="ketoacyl-synt"/>
    <property type="match status" value="1"/>
</dbReference>
<keyword evidence="5" id="KW-0808">Transferase</keyword>
<dbReference type="PROSITE" id="PS50075">
    <property type="entry name" value="CARRIER"/>
    <property type="match status" value="3"/>
</dbReference>
<feature type="domain" description="Ketosynthase family 3 (KS3)" evidence="12">
    <location>
        <begin position="881"/>
        <end position="1290"/>
    </location>
</feature>
<dbReference type="InterPro" id="IPR014030">
    <property type="entry name" value="Ketoacyl_synth_N"/>
</dbReference>
<protein>
    <submittedName>
        <fullName evidence="13">Zinc-binding dehydrogenase</fullName>
    </submittedName>
</protein>
<proteinExistence type="predicted"/>
<dbReference type="InterPro" id="IPR036736">
    <property type="entry name" value="ACP-like_sf"/>
</dbReference>
<dbReference type="Gene3D" id="3.40.50.1820">
    <property type="entry name" value="alpha/beta hydrolase"/>
    <property type="match status" value="1"/>
</dbReference>
<gene>
    <name evidence="13" type="ORF">GKC39_09250</name>
</gene>
<keyword evidence="6" id="KW-0521">NADP</keyword>
<feature type="domain" description="Carrier" evidence="11">
    <location>
        <begin position="1535"/>
        <end position="1612"/>
    </location>
</feature>
<dbReference type="Gene3D" id="1.10.1200.10">
    <property type="entry name" value="ACP-like"/>
    <property type="match status" value="3"/>
</dbReference>
<evidence type="ECO:0000256" key="5">
    <source>
        <dbReference type="ARBA" id="ARBA00022679"/>
    </source>
</evidence>
<dbReference type="InterPro" id="IPR020843">
    <property type="entry name" value="ER"/>
</dbReference>
<evidence type="ECO:0000256" key="9">
    <source>
        <dbReference type="ARBA" id="ARBA00023315"/>
    </source>
</evidence>
<dbReference type="Pfam" id="PF00107">
    <property type="entry name" value="ADH_zinc_N"/>
    <property type="match status" value="1"/>
</dbReference>
<keyword evidence="7" id="KW-0456">Lyase</keyword>
<dbReference type="PANTHER" id="PTHR43775">
    <property type="entry name" value="FATTY ACID SYNTHASE"/>
    <property type="match status" value="1"/>
</dbReference>
<name>A0A6A8LJ24_BACVE</name>
<dbReference type="FunFam" id="3.40.47.10:FF:000019">
    <property type="entry name" value="Polyketide synthase type I"/>
    <property type="match status" value="1"/>
</dbReference>
<reference evidence="13" key="1">
    <citation type="submission" date="2019-11" db="EMBL/GenBank/DDBJ databases">
        <title>Draft Genome Sequence of Plant Growth-Promoting Rhizosphere-Associated Bacteria.</title>
        <authorList>
            <person name="Vasilyev I.Y."/>
            <person name="Radchenko V."/>
            <person name="Ilnitskaya E.V."/>
        </authorList>
    </citation>
    <scope>NUCLEOTIDE SEQUENCE</scope>
    <source>
        <strain evidence="13">VRA_517_n</strain>
    </source>
</reference>
<dbReference type="CDD" id="cd08251">
    <property type="entry name" value="polyketide_synthase"/>
    <property type="match status" value="1"/>
</dbReference>
<dbReference type="GO" id="GO:0005886">
    <property type="term" value="C:plasma membrane"/>
    <property type="evidence" value="ECO:0007669"/>
    <property type="project" value="TreeGrafter"/>
</dbReference>
<evidence type="ECO:0000256" key="10">
    <source>
        <dbReference type="SAM" id="MobiDB-lite"/>
    </source>
</evidence>
<dbReference type="InterPro" id="IPR009081">
    <property type="entry name" value="PP-bd_ACP"/>
</dbReference>
<evidence type="ECO:0000256" key="3">
    <source>
        <dbReference type="ARBA" id="ARBA00022450"/>
    </source>
</evidence>
<dbReference type="Pfam" id="PF00975">
    <property type="entry name" value="Thioesterase"/>
    <property type="match status" value="1"/>
</dbReference>
<dbReference type="InterPro" id="IPR001031">
    <property type="entry name" value="Thioesterase"/>
</dbReference>
<dbReference type="SUPFAM" id="SSF47336">
    <property type="entry name" value="ACP-like"/>
    <property type="match status" value="3"/>
</dbReference>
<comment type="function">
    <text evidence="1">Involved in some intermediate steps for the synthesis of the antibiotic polyketide bacillaene which is involved in secondary metabolism.</text>
</comment>
<dbReference type="SMART" id="SM00823">
    <property type="entry name" value="PKS_PP"/>
    <property type="match status" value="3"/>
</dbReference>
<dbReference type="SMART" id="SM00829">
    <property type="entry name" value="PKS_ER"/>
    <property type="match status" value="1"/>
</dbReference>
<feature type="domain" description="Carrier" evidence="11">
    <location>
        <begin position="1639"/>
        <end position="1716"/>
    </location>
</feature>
<dbReference type="Gene3D" id="3.90.180.10">
    <property type="entry name" value="Medium-chain alcohol dehydrogenases, catalytic domain"/>
    <property type="match status" value="1"/>
</dbReference>
<dbReference type="Pfam" id="PF08240">
    <property type="entry name" value="ADH_N"/>
    <property type="match status" value="1"/>
</dbReference>
<dbReference type="CDD" id="cd00833">
    <property type="entry name" value="PKS"/>
    <property type="match status" value="1"/>
</dbReference>
<dbReference type="GO" id="GO:0031177">
    <property type="term" value="F:phosphopantetheine binding"/>
    <property type="evidence" value="ECO:0007669"/>
    <property type="project" value="InterPro"/>
</dbReference>
<dbReference type="InterPro" id="IPR013154">
    <property type="entry name" value="ADH-like_N"/>
</dbReference>
<dbReference type="InterPro" id="IPR011032">
    <property type="entry name" value="GroES-like_sf"/>
</dbReference>
<dbReference type="GO" id="GO:0004312">
    <property type="term" value="F:fatty acid synthase activity"/>
    <property type="evidence" value="ECO:0007669"/>
    <property type="project" value="TreeGrafter"/>
</dbReference>
<evidence type="ECO:0000313" key="13">
    <source>
        <dbReference type="EMBL" id="MSE02250.1"/>
    </source>
</evidence>
<dbReference type="InterPro" id="IPR014031">
    <property type="entry name" value="Ketoacyl_synth_C"/>
</dbReference>
<evidence type="ECO:0000259" key="11">
    <source>
        <dbReference type="PROSITE" id="PS50075"/>
    </source>
</evidence>
<dbReference type="Pfam" id="PF08242">
    <property type="entry name" value="Methyltransf_12"/>
    <property type="match status" value="1"/>
</dbReference>
<evidence type="ECO:0000259" key="12">
    <source>
        <dbReference type="PROSITE" id="PS52004"/>
    </source>
</evidence>
<feature type="domain" description="Carrier" evidence="11">
    <location>
        <begin position="394"/>
        <end position="471"/>
    </location>
</feature>
<feature type="region of interest" description="Disordered" evidence="10">
    <location>
        <begin position="488"/>
        <end position="515"/>
    </location>
</feature>
<dbReference type="InterPro" id="IPR029063">
    <property type="entry name" value="SAM-dependent_MTases_sf"/>
</dbReference>
<accession>A0A6A8LJ24</accession>
<keyword evidence="9" id="KW-0012">Acyltransferase</keyword>
<dbReference type="InterPro" id="IPR020806">
    <property type="entry name" value="PKS_PP-bd"/>
</dbReference>
<dbReference type="EMBL" id="WKKV01000004">
    <property type="protein sequence ID" value="MSE02250.1"/>
    <property type="molecule type" value="Genomic_DNA"/>
</dbReference>
<dbReference type="PROSITE" id="PS00012">
    <property type="entry name" value="PHOSPHOPANTETHEINE"/>
    <property type="match status" value="3"/>
</dbReference>
<keyword evidence="3" id="KW-0596">Phosphopantetheine</keyword>
<dbReference type="PROSITE" id="PS52004">
    <property type="entry name" value="KS3_2"/>
    <property type="match status" value="1"/>
</dbReference>
<dbReference type="SUPFAM" id="SSF53335">
    <property type="entry name" value="S-adenosyl-L-methionine-dependent methyltransferases"/>
    <property type="match status" value="1"/>
</dbReference>
<comment type="pathway">
    <text evidence="2">Antibiotic biosynthesis; bacillaene biosynthesis.</text>
</comment>
<dbReference type="InterPro" id="IPR036291">
    <property type="entry name" value="NAD(P)-bd_dom_sf"/>
</dbReference>
<dbReference type="Pfam" id="PF02801">
    <property type="entry name" value="Ketoacyl-synt_C"/>
    <property type="match status" value="1"/>
</dbReference>
<dbReference type="SUPFAM" id="SSF53901">
    <property type="entry name" value="Thiolase-like"/>
    <property type="match status" value="1"/>
</dbReference>
<dbReference type="GO" id="GO:0006633">
    <property type="term" value="P:fatty acid biosynthetic process"/>
    <property type="evidence" value="ECO:0007669"/>
    <property type="project" value="InterPro"/>
</dbReference>
<dbReference type="GO" id="GO:0016491">
    <property type="term" value="F:oxidoreductase activity"/>
    <property type="evidence" value="ECO:0007669"/>
    <property type="project" value="InterPro"/>
</dbReference>
<feature type="region of interest" description="Disordered" evidence="10">
    <location>
        <begin position="1719"/>
        <end position="1743"/>
    </location>
</feature>
<dbReference type="Gene3D" id="1.10.1240.100">
    <property type="match status" value="1"/>
</dbReference>
<dbReference type="InterPro" id="IPR018201">
    <property type="entry name" value="Ketoacyl_synth_AS"/>
</dbReference>
<dbReference type="GO" id="GO:0016829">
    <property type="term" value="F:lyase activity"/>
    <property type="evidence" value="ECO:0007669"/>
    <property type="project" value="UniProtKB-KW"/>
</dbReference>
<feature type="compositionally biased region" description="Acidic residues" evidence="10">
    <location>
        <begin position="1733"/>
        <end position="1742"/>
    </location>
</feature>
<dbReference type="Gene3D" id="3.40.47.10">
    <property type="match status" value="1"/>
</dbReference>
<dbReference type="InterPro" id="IPR029058">
    <property type="entry name" value="AB_hydrolase_fold"/>
</dbReference>
<dbReference type="InterPro" id="IPR006162">
    <property type="entry name" value="Ppantetheine_attach_site"/>
</dbReference>
<dbReference type="InterPro" id="IPR020841">
    <property type="entry name" value="PKS_Beta-ketoAc_synthase_dom"/>
</dbReference>
<dbReference type="InterPro" id="IPR013149">
    <property type="entry name" value="ADH-like_C"/>
</dbReference>
<dbReference type="GO" id="GO:0071770">
    <property type="term" value="P:DIM/DIP cell wall layer assembly"/>
    <property type="evidence" value="ECO:0007669"/>
    <property type="project" value="TreeGrafter"/>
</dbReference>
<keyword evidence="4" id="KW-0597">Phosphoprotein</keyword>
<dbReference type="PANTHER" id="PTHR43775:SF37">
    <property type="entry name" value="SI:DKEY-61P9.11"/>
    <property type="match status" value="1"/>
</dbReference>
<dbReference type="PROSITE" id="PS00606">
    <property type="entry name" value="KS3_1"/>
    <property type="match status" value="1"/>
</dbReference>
<dbReference type="SUPFAM" id="SSF51735">
    <property type="entry name" value="NAD(P)-binding Rossmann-fold domains"/>
    <property type="match status" value="1"/>
</dbReference>
<dbReference type="SMART" id="SM01294">
    <property type="entry name" value="PKS_PP_betabranch"/>
    <property type="match status" value="3"/>
</dbReference>
<evidence type="ECO:0000256" key="4">
    <source>
        <dbReference type="ARBA" id="ARBA00022553"/>
    </source>
</evidence>
<comment type="caution">
    <text evidence="13">The sequence shown here is derived from an EMBL/GenBank/DDBJ whole genome shotgun (WGS) entry which is preliminary data.</text>
</comment>
<dbReference type="SMART" id="SM00825">
    <property type="entry name" value="PKS_KS"/>
    <property type="match status" value="1"/>
</dbReference>
<dbReference type="InterPro" id="IPR013217">
    <property type="entry name" value="Methyltransf_12"/>
</dbReference>
<dbReference type="SUPFAM" id="SSF50129">
    <property type="entry name" value="GroES-like"/>
    <property type="match status" value="1"/>
</dbReference>
<evidence type="ECO:0000256" key="8">
    <source>
        <dbReference type="ARBA" id="ARBA00023268"/>
    </source>
</evidence>
<dbReference type="Pfam" id="PF22621">
    <property type="entry name" value="CurL-like_PKS_C"/>
    <property type="match status" value="1"/>
</dbReference>
<evidence type="ECO:0000256" key="2">
    <source>
        <dbReference type="ARBA" id="ARBA00004789"/>
    </source>
</evidence>
<evidence type="ECO:0000256" key="6">
    <source>
        <dbReference type="ARBA" id="ARBA00022857"/>
    </source>
</evidence>
<dbReference type="Gene3D" id="3.40.50.720">
    <property type="entry name" value="NAD(P)-binding Rossmann-like Domain"/>
    <property type="match status" value="1"/>
</dbReference>
<evidence type="ECO:0000256" key="1">
    <source>
        <dbReference type="ARBA" id="ARBA00003299"/>
    </source>
</evidence>
<organism evidence="13">
    <name type="scientific">Bacillus velezensis</name>
    <dbReference type="NCBI Taxonomy" id="492670"/>
    <lineage>
        <taxon>Bacteria</taxon>
        <taxon>Bacillati</taxon>
        <taxon>Bacillota</taxon>
        <taxon>Bacilli</taxon>
        <taxon>Bacillales</taxon>
        <taxon>Bacillaceae</taxon>
        <taxon>Bacillus</taxon>
        <taxon>Bacillus amyloliquefaciens group</taxon>
    </lineage>
</organism>
<dbReference type="InterPro" id="IPR050091">
    <property type="entry name" value="PKS_NRPS_Biosynth_Enz"/>
</dbReference>
<dbReference type="SUPFAM" id="SSF53474">
    <property type="entry name" value="alpha/beta-Hydrolases"/>
    <property type="match status" value="1"/>
</dbReference>
<feature type="compositionally biased region" description="Basic and acidic residues" evidence="10">
    <location>
        <begin position="1719"/>
        <end position="1732"/>
    </location>
</feature>
<dbReference type="InterPro" id="IPR016039">
    <property type="entry name" value="Thiolase-like"/>
</dbReference>
<dbReference type="Gene3D" id="3.40.50.150">
    <property type="entry name" value="Vaccinia Virus protein VP39"/>
    <property type="match status" value="1"/>
</dbReference>
<dbReference type="GO" id="GO:0005737">
    <property type="term" value="C:cytoplasm"/>
    <property type="evidence" value="ECO:0007669"/>
    <property type="project" value="TreeGrafter"/>
</dbReference>